<gene>
    <name evidence="2" type="ORF">Godav_002915</name>
</gene>
<organism evidence="2 3">
    <name type="scientific">Gossypium davidsonii</name>
    <name type="common">Davidson's cotton</name>
    <name type="synonym">Gossypium klotzschianum subsp. davidsonii</name>
    <dbReference type="NCBI Taxonomy" id="34287"/>
    <lineage>
        <taxon>Eukaryota</taxon>
        <taxon>Viridiplantae</taxon>
        <taxon>Streptophyta</taxon>
        <taxon>Embryophyta</taxon>
        <taxon>Tracheophyta</taxon>
        <taxon>Spermatophyta</taxon>
        <taxon>Magnoliopsida</taxon>
        <taxon>eudicotyledons</taxon>
        <taxon>Gunneridae</taxon>
        <taxon>Pentapetalae</taxon>
        <taxon>rosids</taxon>
        <taxon>malvids</taxon>
        <taxon>Malvales</taxon>
        <taxon>Malvaceae</taxon>
        <taxon>Malvoideae</taxon>
        <taxon>Gossypium</taxon>
    </lineage>
</organism>
<feature type="domain" description="RNase H type-1" evidence="1">
    <location>
        <begin position="65"/>
        <end position="127"/>
    </location>
</feature>
<dbReference type="Proteomes" id="UP000593561">
    <property type="component" value="Unassembled WGS sequence"/>
</dbReference>
<dbReference type="InterPro" id="IPR044730">
    <property type="entry name" value="RNase_H-like_dom_plant"/>
</dbReference>
<comment type="caution">
    <text evidence="2">The sequence shown here is derived from an EMBL/GenBank/DDBJ whole genome shotgun (WGS) entry which is preliminary data.</text>
</comment>
<dbReference type="InterPro" id="IPR012337">
    <property type="entry name" value="RNaseH-like_sf"/>
</dbReference>
<accession>A0A7J8SXM6</accession>
<dbReference type="InterPro" id="IPR036397">
    <property type="entry name" value="RNaseH_sf"/>
</dbReference>
<reference evidence="2 3" key="1">
    <citation type="journal article" date="2019" name="Genome Biol. Evol.">
        <title>Insights into the evolution of the New World diploid cottons (Gossypium, subgenus Houzingenia) based on genome sequencing.</title>
        <authorList>
            <person name="Grover C.E."/>
            <person name="Arick M.A. 2nd"/>
            <person name="Thrash A."/>
            <person name="Conover J.L."/>
            <person name="Sanders W.S."/>
            <person name="Peterson D.G."/>
            <person name="Frelichowski J.E."/>
            <person name="Scheffler J.A."/>
            <person name="Scheffler B.E."/>
            <person name="Wendel J.F."/>
        </authorList>
    </citation>
    <scope>NUCLEOTIDE SEQUENCE [LARGE SCALE GENOMIC DNA]</scope>
    <source>
        <strain evidence="2">27</strain>
        <tissue evidence="2">Leaf</tissue>
    </source>
</reference>
<dbReference type="Gene3D" id="3.30.420.10">
    <property type="entry name" value="Ribonuclease H-like superfamily/Ribonuclease H"/>
    <property type="match status" value="1"/>
</dbReference>
<evidence type="ECO:0000259" key="1">
    <source>
        <dbReference type="Pfam" id="PF13456"/>
    </source>
</evidence>
<dbReference type="CDD" id="cd06222">
    <property type="entry name" value="RNase_H_like"/>
    <property type="match status" value="1"/>
</dbReference>
<dbReference type="AlphaFoldDB" id="A0A7J8SXM6"/>
<dbReference type="PANTHER" id="PTHR34023:SF4">
    <property type="entry name" value="RNASE H TYPE-1 DOMAIN-CONTAINING PROTEIN"/>
    <property type="match status" value="1"/>
</dbReference>
<dbReference type="EMBL" id="JABFAC010000012">
    <property type="protein sequence ID" value="MBA0630861.1"/>
    <property type="molecule type" value="Genomic_DNA"/>
</dbReference>
<protein>
    <recommendedName>
        <fullName evidence="1">RNase H type-1 domain-containing protein</fullName>
    </recommendedName>
</protein>
<dbReference type="GO" id="GO:0004523">
    <property type="term" value="F:RNA-DNA hybrid ribonuclease activity"/>
    <property type="evidence" value="ECO:0007669"/>
    <property type="project" value="InterPro"/>
</dbReference>
<feature type="non-terminal residue" evidence="2">
    <location>
        <position position="1"/>
    </location>
</feature>
<keyword evidence="3" id="KW-1185">Reference proteome</keyword>
<dbReference type="GO" id="GO:0003676">
    <property type="term" value="F:nucleic acid binding"/>
    <property type="evidence" value="ECO:0007669"/>
    <property type="project" value="InterPro"/>
</dbReference>
<evidence type="ECO:0000313" key="3">
    <source>
        <dbReference type="Proteomes" id="UP000593561"/>
    </source>
</evidence>
<dbReference type="PANTHER" id="PTHR34023">
    <property type="entry name" value="RNASE H DOMAIN-CONTAINING PROTEIN"/>
    <property type="match status" value="1"/>
</dbReference>
<evidence type="ECO:0000313" key="2">
    <source>
        <dbReference type="EMBL" id="MBA0630861.1"/>
    </source>
</evidence>
<name>A0A7J8SXM6_GOSDV</name>
<proteinExistence type="predicted"/>
<dbReference type="Pfam" id="PF13456">
    <property type="entry name" value="RVT_3"/>
    <property type="match status" value="1"/>
</dbReference>
<sequence>MTIDGYCTRYGVLVETRLHAIHDCPYAIGIWKCLVPRHDWSSCFSSSLEDWVKMNLLKSYKFMEGFVQIKVESDNIILIDVVSNEYAVDNNLSEVRLIHTMLARSWQVRFQHVPREQNNVADCIAKMLIGYLNVKCYL</sequence>
<dbReference type="InterPro" id="IPR002156">
    <property type="entry name" value="RNaseH_domain"/>
</dbReference>
<dbReference type="SUPFAM" id="SSF53098">
    <property type="entry name" value="Ribonuclease H-like"/>
    <property type="match status" value="1"/>
</dbReference>